<evidence type="ECO:0000313" key="1">
    <source>
        <dbReference type="EMBL" id="ETD27312.1"/>
    </source>
</evidence>
<keyword evidence="2" id="KW-1185">Reference proteome</keyword>
<reference evidence="1 2" key="1">
    <citation type="submission" date="2013-10" db="EMBL/GenBank/DDBJ databases">
        <title>The Genome Sequence of Helicobacter canis NCTC 12740.</title>
        <authorList>
            <consortium name="The Broad Institute Genomics Platform"/>
            <person name="Earl A."/>
            <person name="Fox J.G."/>
            <person name="Shen Z."/>
            <person name="Young S.K."/>
            <person name="Zeng Q."/>
            <person name="Gargeya S."/>
            <person name="Fitzgerald M."/>
            <person name="Abouelleil A."/>
            <person name="Alvarado L."/>
            <person name="Chapman S.B."/>
            <person name="Gainer-Dewar J."/>
            <person name="Goldberg J."/>
            <person name="Griggs A."/>
            <person name="Gujja S."/>
            <person name="Hansen M."/>
            <person name="Howarth C."/>
            <person name="Imamovic A."/>
            <person name="Ireland A."/>
            <person name="Larimer J."/>
            <person name="McCowan C."/>
            <person name="Murphy C."/>
            <person name="Pearson M."/>
            <person name="Poon T.W."/>
            <person name="Priest M."/>
            <person name="Roberts A."/>
            <person name="Saif S."/>
            <person name="Shea T."/>
            <person name="Sykes S."/>
            <person name="Wortman J."/>
            <person name="Nusbaum C."/>
            <person name="Birren B."/>
        </authorList>
    </citation>
    <scope>NUCLEOTIDE SEQUENCE [LARGE SCALE GENOMIC DNA]</scope>
    <source>
        <strain evidence="1 2">NCTC 12740</strain>
    </source>
</reference>
<proteinExistence type="predicted"/>
<evidence type="ECO:0000313" key="2">
    <source>
        <dbReference type="Proteomes" id="UP000018688"/>
    </source>
</evidence>
<protein>
    <submittedName>
        <fullName evidence="1">Uncharacterized protein</fullName>
    </submittedName>
</protein>
<dbReference type="PATRIC" id="fig|1357399.3.peg.229"/>
<dbReference type="HOGENOM" id="CLU_1793824_0_0_7"/>
<dbReference type="STRING" id="1357399.HMPREF2087_00224"/>
<dbReference type="RefSeq" id="WP_023929124.1">
    <property type="nucleotide sequence ID" value="NZ_KI669458.1"/>
</dbReference>
<comment type="caution">
    <text evidence="1">The sequence shown here is derived from an EMBL/GenBank/DDBJ whole genome shotgun (WGS) entry which is preliminary data.</text>
</comment>
<sequence>MREVRNNAKQREISIYNSYGICVKSFTLEPSQSALLPLSTGEMMCFEACDRALYIYGGEGEIGIESCYREWDFTGIEVGRLDEFLQSGRADLLPSQSRQKYLDFKALSEINLQAGRDILTPPRYLELWRELLELGGRKCKLIKL</sequence>
<accession>V8CJP0</accession>
<gene>
    <name evidence="1" type="ORF">HMPREF2087_00224</name>
</gene>
<organism evidence="1 2">
    <name type="scientific">Helicobacter canis NCTC 12740</name>
    <dbReference type="NCBI Taxonomy" id="1357399"/>
    <lineage>
        <taxon>Bacteria</taxon>
        <taxon>Pseudomonadati</taxon>
        <taxon>Campylobacterota</taxon>
        <taxon>Epsilonproteobacteria</taxon>
        <taxon>Campylobacterales</taxon>
        <taxon>Helicobacteraceae</taxon>
        <taxon>Helicobacter</taxon>
    </lineage>
</organism>
<dbReference type="Proteomes" id="UP000018688">
    <property type="component" value="Unassembled WGS sequence"/>
</dbReference>
<dbReference type="EMBL" id="AZJJ01000001">
    <property type="protein sequence ID" value="ETD27312.1"/>
    <property type="molecule type" value="Genomic_DNA"/>
</dbReference>
<name>V8CJP0_9HELI</name>
<dbReference type="AlphaFoldDB" id="V8CJP0"/>